<dbReference type="Pfam" id="PF13927">
    <property type="entry name" value="Ig_3"/>
    <property type="match status" value="1"/>
</dbReference>
<dbReference type="Gene3D" id="2.60.40.10">
    <property type="entry name" value="Immunoglobulins"/>
    <property type="match status" value="1"/>
</dbReference>
<evidence type="ECO:0000313" key="4">
    <source>
        <dbReference type="Proteomes" id="UP000683360"/>
    </source>
</evidence>
<dbReference type="OrthoDB" id="5983381at2759"/>
<evidence type="ECO:0000313" key="3">
    <source>
        <dbReference type="EMBL" id="CAG2211262.1"/>
    </source>
</evidence>
<evidence type="ECO:0000256" key="1">
    <source>
        <dbReference type="SAM" id="MobiDB-lite"/>
    </source>
</evidence>
<dbReference type="InterPro" id="IPR050938">
    <property type="entry name" value="Collagen_Structural_Proteins"/>
</dbReference>
<dbReference type="SUPFAM" id="SSF48726">
    <property type="entry name" value="Immunoglobulin"/>
    <property type="match status" value="2"/>
</dbReference>
<protein>
    <recommendedName>
        <fullName evidence="2">Ig-like domain-containing protein</fullName>
    </recommendedName>
</protein>
<name>A0A8S3RSY7_MYTED</name>
<dbReference type="PROSITE" id="PS50835">
    <property type="entry name" value="IG_LIKE"/>
    <property type="match status" value="1"/>
</dbReference>
<feature type="domain" description="Ig-like" evidence="2">
    <location>
        <begin position="301"/>
        <end position="382"/>
    </location>
</feature>
<feature type="compositionally biased region" description="Basic and acidic residues" evidence="1">
    <location>
        <begin position="96"/>
        <end position="112"/>
    </location>
</feature>
<evidence type="ECO:0000259" key="2">
    <source>
        <dbReference type="PROSITE" id="PS50835"/>
    </source>
</evidence>
<dbReference type="InterPro" id="IPR008160">
    <property type="entry name" value="Collagen"/>
</dbReference>
<dbReference type="PANTHER" id="PTHR37456">
    <property type="entry name" value="SI:CH211-266K2.1"/>
    <property type="match status" value="1"/>
</dbReference>
<dbReference type="InterPro" id="IPR003598">
    <property type="entry name" value="Ig_sub2"/>
</dbReference>
<dbReference type="EMBL" id="CAJPWZ010001257">
    <property type="protein sequence ID" value="CAG2211262.1"/>
    <property type="molecule type" value="Genomic_DNA"/>
</dbReference>
<dbReference type="InterPro" id="IPR013783">
    <property type="entry name" value="Ig-like_fold"/>
</dbReference>
<dbReference type="AlphaFoldDB" id="A0A8S3RSY7"/>
<dbReference type="InterPro" id="IPR036179">
    <property type="entry name" value="Ig-like_dom_sf"/>
</dbReference>
<dbReference type="SMART" id="SM00408">
    <property type="entry name" value="IGc2"/>
    <property type="match status" value="1"/>
</dbReference>
<organism evidence="3 4">
    <name type="scientific">Mytilus edulis</name>
    <name type="common">Blue mussel</name>
    <dbReference type="NCBI Taxonomy" id="6550"/>
    <lineage>
        <taxon>Eukaryota</taxon>
        <taxon>Metazoa</taxon>
        <taxon>Spiralia</taxon>
        <taxon>Lophotrochozoa</taxon>
        <taxon>Mollusca</taxon>
        <taxon>Bivalvia</taxon>
        <taxon>Autobranchia</taxon>
        <taxon>Pteriomorphia</taxon>
        <taxon>Mytilida</taxon>
        <taxon>Mytiloidea</taxon>
        <taxon>Mytilidae</taxon>
        <taxon>Mytilinae</taxon>
        <taxon>Mytilus</taxon>
    </lineage>
</organism>
<dbReference type="InterPro" id="IPR003599">
    <property type="entry name" value="Ig_sub"/>
</dbReference>
<dbReference type="PANTHER" id="PTHR37456:SF6">
    <property type="entry name" value="COLLAGEN ALPHA-1(XXIII) CHAIN-LIKE ISOFORM X2"/>
    <property type="match status" value="1"/>
</dbReference>
<gene>
    <name evidence="3" type="ORF">MEDL_25240</name>
</gene>
<dbReference type="CDD" id="cd00096">
    <property type="entry name" value="Ig"/>
    <property type="match status" value="1"/>
</dbReference>
<dbReference type="Pfam" id="PF01391">
    <property type="entry name" value="Collagen"/>
    <property type="match status" value="2"/>
</dbReference>
<accession>A0A8S3RSY7</accession>
<keyword evidence="4" id="KW-1185">Reference proteome</keyword>
<dbReference type="Proteomes" id="UP000683360">
    <property type="component" value="Unassembled WGS sequence"/>
</dbReference>
<dbReference type="SMART" id="SM00409">
    <property type="entry name" value="IG"/>
    <property type="match status" value="1"/>
</dbReference>
<dbReference type="InterPro" id="IPR007110">
    <property type="entry name" value="Ig-like_dom"/>
</dbReference>
<comment type="caution">
    <text evidence="3">The sequence shown here is derived from an EMBL/GenBank/DDBJ whole genome shotgun (WGS) entry which is preliminary data.</text>
</comment>
<proteinExistence type="predicted"/>
<feature type="region of interest" description="Disordered" evidence="1">
    <location>
        <begin position="207"/>
        <end position="229"/>
    </location>
</feature>
<feature type="region of interest" description="Disordered" evidence="1">
    <location>
        <begin position="96"/>
        <end position="188"/>
    </location>
</feature>
<sequence>MSVEEGTSPWLSSLLIFTVLQASAFVSVTVLQFCALNDIEDIDISLESRIKSWHLTQERYKRDTHDKRFLDGILTDLLLQQEKILAQHCVHKDHPCQPGDLGDKGKQGEIGEKGQPGPIGRKGDQGPIGFEGQKGEIGAFGAQGDKGITGDVGDTGPQGPKGMKGDPGPRGIKGQTGLPGLQGQKGETGLPGLKGDLGLVGEAGIEGDRGLTGPKGLPGSKGELGPIEPPKFTNNSARHAYIYGSKNAIPCYFTGNPKPTFAVTKVPNYGSQSACTRYRCEATNSVGSAEYYVNVETGQSPKMVITPTGSNLVPGLTIELTCSAGGTSKPEISFYHDGHLVNTTSRYFVNGDHLVIRNTVPSDSGSYYCLAKNEFGDDQSKS</sequence>
<reference evidence="3" key="1">
    <citation type="submission" date="2021-03" db="EMBL/GenBank/DDBJ databases">
        <authorList>
            <person name="Bekaert M."/>
        </authorList>
    </citation>
    <scope>NUCLEOTIDE SEQUENCE</scope>
</reference>